<keyword evidence="2" id="KW-1185">Reference proteome</keyword>
<name>A0AA37STQ5_9BACT</name>
<dbReference type="AlphaFoldDB" id="A0AA37STQ5"/>
<dbReference type="InterPro" id="IPR021516">
    <property type="entry name" value="DUF3179"/>
</dbReference>
<protein>
    <submittedName>
        <fullName evidence="1">Uncharacterized protein</fullName>
    </submittedName>
</protein>
<proteinExistence type="predicted"/>
<gene>
    <name evidence="1" type="ORF">GCM10007940_40450</name>
</gene>
<dbReference type="Pfam" id="PF11376">
    <property type="entry name" value="DUF3179"/>
    <property type="match status" value="1"/>
</dbReference>
<accession>A0AA37STQ5</accession>
<dbReference type="PROSITE" id="PS51257">
    <property type="entry name" value="PROKAR_LIPOPROTEIN"/>
    <property type="match status" value="1"/>
</dbReference>
<sequence>MCRLLTILIIIIVTFSCSKEELPLSCTDENPCESKSINVLNLVLGGEPIVLIYSEALAFYQSFSRRSENQVELKFEAVQKSFPIIMKDQFGVFYDVFGEVAANPNFDSGLETIHAGVGFWFVWSSIYPQLVFNDEAGDGEVLELNDSEWEVNTNYINQGASLDAIPAINSPKFKPFTNKDIFTSSFLNDRDEIIVVKIGETTKVYPIKILNYHEIVNDTINGFAYAVCYAPYTNTATVWERTINNLTLEFGVSGRIYNNNILLFDRTTTSFWNQLLEIAVNGPFQKTKIERVSYLRTTWSTWRETANTHYILIGEDNMGFDYSVDPLGDYSTNQNYLPFPISNDDDRLDSKDEVYGIEKNGEVFAFQFF</sequence>
<dbReference type="EMBL" id="BSOH01000027">
    <property type="protein sequence ID" value="GLR19429.1"/>
    <property type="molecule type" value="Genomic_DNA"/>
</dbReference>
<reference evidence="1" key="2">
    <citation type="submission" date="2023-01" db="EMBL/GenBank/DDBJ databases">
        <title>Draft genome sequence of Portibacter lacus strain NBRC 108769.</title>
        <authorList>
            <person name="Sun Q."/>
            <person name="Mori K."/>
        </authorList>
    </citation>
    <scope>NUCLEOTIDE SEQUENCE</scope>
    <source>
        <strain evidence="1">NBRC 108769</strain>
    </source>
</reference>
<evidence type="ECO:0000313" key="1">
    <source>
        <dbReference type="EMBL" id="GLR19429.1"/>
    </source>
</evidence>
<evidence type="ECO:0000313" key="2">
    <source>
        <dbReference type="Proteomes" id="UP001156666"/>
    </source>
</evidence>
<dbReference type="RefSeq" id="WP_235291873.1">
    <property type="nucleotide sequence ID" value="NZ_BSOH01000027.1"/>
</dbReference>
<dbReference type="Proteomes" id="UP001156666">
    <property type="component" value="Unassembled WGS sequence"/>
</dbReference>
<comment type="caution">
    <text evidence="1">The sequence shown here is derived from an EMBL/GenBank/DDBJ whole genome shotgun (WGS) entry which is preliminary data.</text>
</comment>
<organism evidence="1 2">
    <name type="scientific">Portibacter lacus</name>
    <dbReference type="NCBI Taxonomy" id="1099794"/>
    <lineage>
        <taxon>Bacteria</taxon>
        <taxon>Pseudomonadati</taxon>
        <taxon>Bacteroidota</taxon>
        <taxon>Saprospiria</taxon>
        <taxon>Saprospirales</taxon>
        <taxon>Haliscomenobacteraceae</taxon>
        <taxon>Portibacter</taxon>
    </lineage>
</organism>
<reference evidence="1" key="1">
    <citation type="journal article" date="2014" name="Int. J. Syst. Evol. Microbiol.">
        <title>Complete genome sequence of Corynebacterium casei LMG S-19264T (=DSM 44701T), isolated from a smear-ripened cheese.</title>
        <authorList>
            <consortium name="US DOE Joint Genome Institute (JGI-PGF)"/>
            <person name="Walter F."/>
            <person name="Albersmeier A."/>
            <person name="Kalinowski J."/>
            <person name="Ruckert C."/>
        </authorList>
    </citation>
    <scope>NUCLEOTIDE SEQUENCE</scope>
    <source>
        <strain evidence="1">NBRC 108769</strain>
    </source>
</reference>